<dbReference type="Proteomes" id="UP000316770">
    <property type="component" value="Chromosome"/>
</dbReference>
<name>A0A518ISM0_9BACT</name>
<evidence type="ECO:0000313" key="4">
    <source>
        <dbReference type="EMBL" id="QDV56096.1"/>
    </source>
</evidence>
<proteinExistence type="inferred from homology"/>
<dbReference type="PANTHER" id="PTHR30469">
    <property type="entry name" value="MULTIDRUG RESISTANCE PROTEIN MDTA"/>
    <property type="match status" value="1"/>
</dbReference>
<comment type="similarity">
    <text evidence="1">Belongs to the membrane fusion protein (MFP) (TC 8.A.1) family.</text>
</comment>
<dbReference type="SUPFAM" id="SSF111369">
    <property type="entry name" value="HlyD-like secretion proteins"/>
    <property type="match status" value="1"/>
</dbReference>
<dbReference type="NCBIfam" id="TIGR01730">
    <property type="entry name" value="RND_mfp"/>
    <property type="match status" value="1"/>
</dbReference>
<dbReference type="PANTHER" id="PTHR30469:SF15">
    <property type="entry name" value="HLYD FAMILY OF SECRETION PROTEINS"/>
    <property type="match status" value="1"/>
</dbReference>
<dbReference type="EMBL" id="CP036318">
    <property type="protein sequence ID" value="QDV56096.1"/>
    <property type="molecule type" value="Genomic_DNA"/>
</dbReference>
<dbReference type="GO" id="GO:1990281">
    <property type="term" value="C:efflux pump complex"/>
    <property type="evidence" value="ECO:0007669"/>
    <property type="project" value="TreeGrafter"/>
</dbReference>
<dbReference type="InterPro" id="IPR058625">
    <property type="entry name" value="MdtA-like_BSH"/>
</dbReference>
<evidence type="ECO:0000256" key="1">
    <source>
        <dbReference type="ARBA" id="ARBA00009477"/>
    </source>
</evidence>
<dbReference type="GO" id="GO:0015562">
    <property type="term" value="F:efflux transmembrane transporter activity"/>
    <property type="evidence" value="ECO:0007669"/>
    <property type="project" value="TreeGrafter"/>
</dbReference>
<keyword evidence="5" id="KW-1185">Reference proteome</keyword>
<dbReference type="InterPro" id="IPR006143">
    <property type="entry name" value="RND_pump_MFP"/>
</dbReference>
<accession>A0A518ISM0</accession>
<feature type="domain" description="Multidrug resistance protein MdtA-like barrel-sandwich hybrid" evidence="3">
    <location>
        <begin position="47"/>
        <end position="191"/>
    </location>
</feature>
<dbReference type="Gene3D" id="2.40.30.170">
    <property type="match status" value="1"/>
</dbReference>
<dbReference type="RefSeq" id="WP_145284164.1">
    <property type="nucleotide sequence ID" value="NZ_CP036318.1"/>
</dbReference>
<sequence precursor="true">MFNRSILYLVAVVGLVSVHGQVAVAQFPPTTSDYEYTPIEGFSQPFRSARVAASVTGIVDVRSVAEGSEVSKGDCLVKLDSSVHQKLIQISRTAMQARGELATAQAELAARQTRLQRIETLADRQHATPVELLQAREQVALAEANVLTVEEKQLQRKAEFNKLTAEADQYCIAAPFDGVIVQFLKEEGEYVGPVDPQVCELAQLNVLSVNFLVPRERRPEIQVGSQATVHFVDSNRRARGSIYFVSPFPDGETNTYTVKVRVDNDDRLLNAGSRCHLLDLNADPNAHAADQPQLTMQLK</sequence>
<feature type="signal peptide" evidence="2">
    <location>
        <begin position="1"/>
        <end position="25"/>
    </location>
</feature>
<evidence type="ECO:0000259" key="3">
    <source>
        <dbReference type="Pfam" id="PF25917"/>
    </source>
</evidence>
<evidence type="ECO:0000313" key="5">
    <source>
        <dbReference type="Proteomes" id="UP000316770"/>
    </source>
</evidence>
<dbReference type="Pfam" id="PF25917">
    <property type="entry name" value="BSH_RND"/>
    <property type="match status" value="1"/>
</dbReference>
<reference evidence="4 5" key="1">
    <citation type="submission" date="2019-02" db="EMBL/GenBank/DDBJ databases">
        <title>Deep-cultivation of Planctomycetes and their phenomic and genomic characterization uncovers novel biology.</title>
        <authorList>
            <person name="Wiegand S."/>
            <person name="Jogler M."/>
            <person name="Boedeker C."/>
            <person name="Pinto D."/>
            <person name="Vollmers J."/>
            <person name="Rivas-Marin E."/>
            <person name="Kohn T."/>
            <person name="Peeters S.H."/>
            <person name="Heuer A."/>
            <person name="Rast P."/>
            <person name="Oberbeckmann S."/>
            <person name="Bunk B."/>
            <person name="Jeske O."/>
            <person name="Meyerdierks A."/>
            <person name="Storesund J.E."/>
            <person name="Kallscheuer N."/>
            <person name="Luecker S."/>
            <person name="Lage O.M."/>
            <person name="Pohl T."/>
            <person name="Merkel B.J."/>
            <person name="Hornburger P."/>
            <person name="Mueller R.-W."/>
            <person name="Bruemmer F."/>
            <person name="Labrenz M."/>
            <person name="Spormann A.M."/>
            <person name="Op den Camp H."/>
            <person name="Overmann J."/>
            <person name="Amann R."/>
            <person name="Jetten M.S.M."/>
            <person name="Mascher T."/>
            <person name="Medema M.H."/>
            <person name="Devos D.P."/>
            <person name="Kaster A.-K."/>
            <person name="Ovreas L."/>
            <person name="Rohde M."/>
            <person name="Galperin M.Y."/>
            <person name="Jogler C."/>
        </authorList>
    </citation>
    <scope>NUCLEOTIDE SEQUENCE [LARGE SCALE GENOMIC DNA]</scope>
    <source>
        <strain evidence="4 5">Mal33</strain>
    </source>
</reference>
<keyword evidence="2" id="KW-0732">Signal</keyword>
<feature type="chain" id="PRO_5022108960" evidence="2">
    <location>
        <begin position="26"/>
        <end position="299"/>
    </location>
</feature>
<dbReference type="Gene3D" id="2.40.50.100">
    <property type="match status" value="1"/>
</dbReference>
<organism evidence="4 5">
    <name type="scientific">Rosistilla oblonga</name>
    <dbReference type="NCBI Taxonomy" id="2527990"/>
    <lineage>
        <taxon>Bacteria</taxon>
        <taxon>Pseudomonadati</taxon>
        <taxon>Planctomycetota</taxon>
        <taxon>Planctomycetia</taxon>
        <taxon>Pirellulales</taxon>
        <taxon>Pirellulaceae</taxon>
        <taxon>Rosistilla</taxon>
    </lineage>
</organism>
<protein>
    <submittedName>
        <fullName evidence="4">Cobalt-zinc-cadmium resistance protein CzcB</fullName>
    </submittedName>
</protein>
<dbReference type="Gene3D" id="1.10.287.470">
    <property type="entry name" value="Helix hairpin bin"/>
    <property type="match status" value="1"/>
</dbReference>
<dbReference type="AlphaFoldDB" id="A0A518ISM0"/>
<gene>
    <name evidence="4" type="primary">czcB_3</name>
    <name evidence="4" type="ORF">Mal33_20750</name>
</gene>
<evidence type="ECO:0000256" key="2">
    <source>
        <dbReference type="SAM" id="SignalP"/>
    </source>
</evidence>